<keyword evidence="11" id="KW-0325">Glycoprotein</keyword>
<dbReference type="InterPro" id="IPR045087">
    <property type="entry name" value="Cu-oxidase_fam"/>
</dbReference>
<dbReference type="Pfam" id="PF00462">
    <property type="entry name" value="Glutaredoxin"/>
    <property type="match status" value="1"/>
</dbReference>
<evidence type="ECO:0000259" key="15">
    <source>
        <dbReference type="Pfam" id="PF00394"/>
    </source>
</evidence>
<evidence type="ECO:0000313" key="19">
    <source>
        <dbReference type="EMBL" id="KAF7834578.1"/>
    </source>
</evidence>
<dbReference type="CDD" id="cd13897">
    <property type="entry name" value="CuRO_3_LCC_plant"/>
    <property type="match status" value="1"/>
</dbReference>
<comment type="catalytic activity">
    <reaction evidence="1 13">
        <text>4 hydroquinone + O2 = 4 benzosemiquinone + 2 H2O</text>
        <dbReference type="Rhea" id="RHEA:11276"/>
        <dbReference type="ChEBI" id="CHEBI:15377"/>
        <dbReference type="ChEBI" id="CHEBI:15379"/>
        <dbReference type="ChEBI" id="CHEBI:17594"/>
        <dbReference type="ChEBI" id="CHEBI:17977"/>
        <dbReference type="EC" id="1.10.3.2"/>
    </reaction>
</comment>
<keyword evidence="6 13" id="KW-0964">Secreted</keyword>
<dbReference type="EMBL" id="JAAIUW010000004">
    <property type="protein sequence ID" value="KAF7834578.1"/>
    <property type="molecule type" value="Genomic_DNA"/>
</dbReference>
<dbReference type="PROSITE" id="PS00080">
    <property type="entry name" value="MULTICOPPER_OXIDASE2"/>
    <property type="match status" value="1"/>
</dbReference>
<evidence type="ECO:0000256" key="14">
    <source>
        <dbReference type="SAM" id="MobiDB-lite"/>
    </source>
</evidence>
<evidence type="ECO:0000256" key="11">
    <source>
        <dbReference type="ARBA" id="ARBA00023180"/>
    </source>
</evidence>
<dbReference type="Gene3D" id="3.40.30.10">
    <property type="entry name" value="Glutaredoxin"/>
    <property type="match status" value="1"/>
</dbReference>
<dbReference type="SUPFAM" id="SSF52833">
    <property type="entry name" value="Thioredoxin-like"/>
    <property type="match status" value="1"/>
</dbReference>
<protein>
    <recommendedName>
        <fullName evidence="4 13">Laccase</fullName>
        <ecNumber evidence="4 13">1.10.3.2</ecNumber>
    </recommendedName>
    <alternativeName>
        <fullName evidence="13">Benzenediol:oxygen oxidoreductase</fullName>
    </alternativeName>
    <alternativeName>
        <fullName evidence="13">Diphenol oxidase</fullName>
    </alternativeName>
    <alternativeName>
        <fullName evidence="13">Urishiol oxidase</fullName>
    </alternativeName>
</protein>
<dbReference type="Proteomes" id="UP000634136">
    <property type="component" value="Unassembled WGS sequence"/>
</dbReference>
<dbReference type="InterPro" id="IPR011707">
    <property type="entry name" value="Cu-oxidase-like_N"/>
</dbReference>
<name>A0A834WXX6_9FABA</name>
<keyword evidence="8 13" id="KW-0677">Repeat</keyword>
<keyword evidence="10 13" id="KW-0186">Copper</keyword>
<dbReference type="PROSITE" id="PS00079">
    <property type="entry name" value="MULTICOPPER_OXIDASE1"/>
    <property type="match status" value="1"/>
</dbReference>
<dbReference type="InterPro" id="IPR017761">
    <property type="entry name" value="Laccase"/>
</dbReference>
<evidence type="ECO:0000256" key="5">
    <source>
        <dbReference type="ARBA" id="ARBA00022523"/>
    </source>
</evidence>
<evidence type="ECO:0000256" key="7">
    <source>
        <dbReference type="ARBA" id="ARBA00022723"/>
    </source>
</evidence>
<evidence type="ECO:0000256" key="8">
    <source>
        <dbReference type="ARBA" id="ARBA00022737"/>
    </source>
</evidence>
<dbReference type="PANTHER" id="PTHR11709:SF292">
    <property type="entry name" value="LACCASE-1"/>
    <property type="match status" value="1"/>
</dbReference>
<feature type="region of interest" description="Disordered" evidence="14">
    <location>
        <begin position="53"/>
        <end position="73"/>
    </location>
</feature>
<evidence type="ECO:0000313" key="20">
    <source>
        <dbReference type="Proteomes" id="UP000634136"/>
    </source>
</evidence>
<dbReference type="OrthoDB" id="2121828at2759"/>
<dbReference type="Pfam" id="PF23733">
    <property type="entry name" value="GRXCR1-2_C"/>
    <property type="match status" value="1"/>
</dbReference>
<evidence type="ECO:0000256" key="2">
    <source>
        <dbReference type="ARBA" id="ARBA00004271"/>
    </source>
</evidence>
<dbReference type="Pfam" id="PF07731">
    <property type="entry name" value="Cu-oxidase_2"/>
    <property type="match status" value="1"/>
</dbReference>
<dbReference type="AlphaFoldDB" id="A0A834WXX6"/>
<dbReference type="InterPro" id="IPR036249">
    <property type="entry name" value="Thioredoxin-like_sf"/>
</dbReference>
<dbReference type="InterPro" id="IPR008972">
    <property type="entry name" value="Cupredoxin"/>
</dbReference>
<keyword evidence="7 13" id="KW-0479">Metal-binding</keyword>
<comment type="subcellular location">
    <subcellularLocation>
        <location evidence="2 13">Secreted</location>
        <location evidence="2 13">Extracellular space</location>
        <location evidence="2 13">Apoplast</location>
    </subcellularLocation>
</comment>
<evidence type="ECO:0000259" key="16">
    <source>
        <dbReference type="Pfam" id="PF00462"/>
    </source>
</evidence>
<dbReference type="InterPro" id="IPR034289">
    <property type="entry name" value="CuRO_3_LCC"/>
</dbReference>
<evidence type="ECO:0000256" key="3">
    <source>
        <dbReference type="ARBA" id="ARBA00010609"/>
    </source>
</evidence>
<dbReference type="InterPro" id="IPR002109">
    <property type="entry name" value="Glutaredoxin"/>
</dbReference>
<dbReference type="InterPro" id="IPR034285">
    <property type="entry name" value="CuRO_2_LCC"/>
</dbReference>
<comment type="similarity">
    <text evidence="3 13">Belongs to the multicopper oxidase family.</text>
</comment>
<proteinExistence type="inferred from homology"/>
<organism evidence="19 20">
    <name type="scientific">Senna tora</name>
    <dbReference type="NCBI Taxonomy" id="362788"/>
    <lineage>
        <taxon>Eukaryota</taxon>
        <taxon>Viridiplantae</taxon>
        <taxon>Streptophyta</taxon>
        <taxon>Embryophyta</taxon>
        <taxon>Tracheophyta</taxon>
        <taxon>Spermatophyta</taxon>
        <taxon>Magnoliopsida</taxon>
        <taxon>eudicotyledons</taxon>
        <taxon>Gunneridae</taxon>
        <taxon>Pentapetalae</taxon>
        <taxon>rosids</taxon>
        <taxon>fabids</taxon>
        <taxon>Fabales</taxon>
        <taxon>Fabaceae</taxon>
        <taxon>Caesalpinioideae</taxon>
        <taxon>Cassia clade</taxon>
        <taxon>Senna</taxon>
    </lineage>
</organism>
<dbReference type="FunFam" id="2.60.40.420:FF:000049">
    <property type="entry name" value="Laccase"/>
    <property type="match status" value="1"/>
</dbReference>
<dbReference type="GO" id="GO:0048046">
    <property type="term" value="C:apoplast"/>
    <property type="evidence" value="ECO:0007669"/>
    <property type="project" value="UniProtKB-SubCell"/>
</dbReference>
<evidence type="ECO:0000256" key="10">
    <source>
        <dbReference type="ARBA" id="ARBA00023008"/>
    </source>
</evidence>
<dbReference type="Gene3D" id="2.60.40.420">
    <property type="entry name" value="Cupredoxins - blue copper proteins"/>
    <property type="match status" value="3"/>
</dbReference>
<feature type="domain" description="Glutaredoxin" evidence="16">
    <location>
        <begin position="122"/>
        <end position="192"/>
    </location>
</feature>
<dbReference type="GO" id="GO:0005507">
    <property type="term" value="F:copper ion binding"/>
    <property type="evidence" value="ECO:0007669"/>
    <property type="project" value="InterPro"/>
</dbReference>
<sequence>MGCVSSNLLNHDDEFPHLVGTSALGHHIVSLTSTTYGLLTLDPPPPTPPSRFTFGSIFPSPLSDPRPPRQPEPEVINSWELMAGLDADSFRLDKQNSNSNPNRRLNLDRFERICPPKGENRVVIYTTSLRGVRRTFEACNEVRAAMESLGVAICERDVSMDSGFREELRELLRGKERGEMVPPRVFVKGRYIGGAEEVMKVAEEGLMGEILEGLPRKKVGDVCVGCGDMRFLPCFRCHGSCRVVMVVKKMKKEESDGKQGRSSVVVEWKKVTRLCHTKPLLTVNGKYPGPTIAVHEGENVVIKVTNSIAKNTTIHWHGIKQFRTGWADGPSYITQCPIKGGSSYTYNFTVVNQRGTLLWHAHHSWQRASVYGAFIIYPRMPFPFSAPIHAQLHIIFGEWWNVDADIMASEMMKYGSGPNFSDAYTINGFPGPLYPCSIKDTFSYTVEHGKTYMLRIINAALSEELFFAISNHTLTVVEVDATYTKPFTTSAIMLAPGQTTNVLLTANQIPNSSATFVMAARPYRTSVFPFDNSTTIAFLRYKMKNTSLYVPSDLSVHNLPVMENTEFATQFSHNLRSLASPQFPCNVPKQIDKRVIVTISLNLQDCPEHKICKGLNNKSFYASMNNQSFVRPSISLLESYYYKKKLLNPTKYSLDFPQKPPREFDYTGVDSLKENMNTEFGTRVLELAYDTDLEIVFQGTSFLNVENHPIHVHGHNFFVVGQGFGNYDVRKDTESYNLVDPPERNTVGVPTGGWAAIRFKADNPGVWFVHCHLEEHTSWGLAMAFIVKDGPTESKCLLPPPKDFPSC</sequence>
<dbReference type="GO" id="GO:0052716">
    <property type="term" value="F:hydroquinone:oxygen oxidoreductase activity"/>
    <property type="evidence" value="ECO:0007669"/>
    <property type="project" value="UniProtKB-EC"/>
</dbReference>
<accession>A0A834WXX6</accession>
<keyword evidence="5 13" id="KW-0052">Apoplast</keyword>
<evidence type="ECO:0000259" key="17">
    <source>
        <dbReference type="Pfam" id="PF07731"/>
    </source>
</evidence>
<dbReference type="PANTHER" id="PTHR11709">
    <property type="entry name" value="MULTI-COPPER OXIDASE"/>
    <property type="match status" value="1"/>
</dbReference>
<dbReference type="CDD" id="cd13875">
    <property type="entry name" value="CuRO_2_LCC_plant"/>
    <property type="match status" value="1"/>
</dbReference>
<keyword evidence="9 13" id="KW-0560">Oxidoreductase</keyword>
<evidence type="ECO:0000256" key="4">
    <source>
        <dbReference type="ARBA" id="ARBA00012297"/>
    </source>
</evidence>
<feature type="domain" description="Plastocyanin-like" evidence="18">
    <location>
        <begin position="266"/>
        <end position="379"/>
    </location>
</feature>
<comment type="caution">
    <text evidence="19">The sequence shown here is derived from an EMBL/GenBank/DDBJ whole genome shotgun (WGS) entry which is preliminary data.</text>
</comment>
<reference evidence="19" key="1">
    <citation type="submission" date="2020-09" db="EMBL/GenBank/DDBJ databases">
        <title>Genome-Enabled Discovery of Anthraquinone Biosynthesis in Senna tora.</title>
        <authorList>
            <person name="Kang S.-H."/>
            <person name="Pandey R.P."/>
            <person name="Lee C.-M."/>
            <person name="Sim J.-S."/>
            <person name="Jeong J.-T."/>
            <person name="Choi B.-S."/>
            <person name="Jung M."/>
            <person name="Ginzburg D."/>
            <person name="Zhao K."/>
            <person name="Won S.Y."/>
            <person name="Oh T.-J."/>
            <person name="Yu Y."/>
            <person name="Kim N.-H."/>
            <person name="Lee O.R."/>
            <person name="Lee T.-H."/>
            <person name="Bashyal P."/>
            <person name="Kim T.-S."/>
            <person name="Lee W.-H."/>
            <person name="Kawkins C."/>
            <person name="Kim C.-K."/>
            <person name="Kim J.S."/>
            <person name="Ahn B.O."/>
            <person name="Rhee S.Y."/>
            <person name="Sohng J.K."/>
        </authorList>
    </citation>
    <scope>NUCLEOTIDE SEQUENCE</scope>
    <source>
        <tissue evidence="19">Leaf</tissue>
    </source>
</reference>
<keyword evidence="20" id="KW-1185">Reference proteome</keyword>
<evidence type="ECO:0000256" key="1">
    <source>
        <dbReference type="ARBA" id="ARBA00000349"/>
    </source>
</evidence>
<dbReference type="GO" id="GO:0046274">
    <property type="term" value="P:lignin catabolic process"/>
    <property type="evidence" value="ECO:0007669"/>
    <property type="project" value="UniProtKB-KW"/>
</dbReference>
<dbReference type="InterPro" id="IPR002355">
    <property type="entry name" value="Cu_oxidase_Cu_BS"/>
</dbReference>
<dbReference type="InterPro" id="IPR001117">
    <property type="entry name" value="Cu-oxidase_2nd"/>
</dbReference>
<evidence type="ECO:0000256" key="13">
    <source>
        <dbReference type="RuleBase" id="RU361119"/>
    </source>
</evidence>
<dbReference type="PROSITE" id="PS51354">
    <property type="entry name" value="GLUTAREDOXIN_2"/>
    <property type="match status" value="1"/>
</dbReference>
<keyword evidence="12 13" id="KW-0439">Lignin degradation</keyword>
<dbReference type="EC" id="1.10.3.2" evidence="4 13"/>
<feature type="domain" description="Plastocyanin-like" evidence="15">
    <location>
        <begin position="394"/>
        <end position="542"/>
    </location>
</feature>
<dbReference type="NCBIfam" id="TIGR03389">
    <property type="entry name" value="laccase"/>
    <property type="match status" value="1"/>
</dbReference>
<dbReference type="CDD" id="cd13849">
    <property type="entry name" value="CuRO_1_LCC_plant"/>
    <property type="match status" value="1"/>
</dbReference>
<dbReference type="InterPro" id="IPR033138">
    <property type="entry name" value="Cu_oxidase_CS"/>
</dbReference>
<dbReference type="InterPro" id="IPR034288">
    <property type="entry name" value="CuRO_1_LCC"/>
</dbReference>
<evidence type="ECO:0000259" key="18">
    <source>
        <dbReference type="Pfam" id="PF07732"/>
    </source>
</evidence>
<gene>
    <name evidence="19" type="ORF">G2W53_009437</name>
</gene>
<feature type="domain" description="Plastocyanin-like" evidence="17">
    <location>
        <begin position="655"/>
        <end position="789"/>
    </location>
</feature>
<dbReference type="Pfam" id="PF07732">
    <property type="entry name" value="Cu-oxidase_3"/>
    <property type="match status" value="1"/>
</dbReference>
<comment type="cofactor">
    <cofactor evidence="13">
        <name>Cu cation</name>
        <dbReference type="ChEBI" id="CHEBI:23378"/>
    </cofactor>
    <text evidence="13">Binds 4 Cu cations per monomer.</text>
</comment>
<dbReference type="Pfam" id="PF00394">
    <property type="entry name" value="Cu-oxidase"/>
    <property type="match status" value="1"/>
</dbReference>
<evidence type="ECO:0000256" key="6">
    <source>
        <dbReference type="ARBA" id="ARBA00022525"/>
    </source>
</evidence>
<dbReference type="SUPFAM" id="SSF49503">
    <property type="entry name" value="Cupredoxins"/>
    <property type="match status" value="3"/>
</dbReference>
<evidence type="ECO:0000256" key="12">
    <source>
        <dbReference type="ARBA" id="ARBA00023185"/>
    </source>
</evidence>
<evidence type="ECO:0000256" key="9">
    <source>
        <dbReference type="ARBA" id="ARBA00023002"/>
    </source>
</evidence>
<dbReference type="InterPro" id="IPR011706">
    <property type="entry name" value="Cu-oxidase_C"/>
</dbReference>
<dbReference type="CDD" id="cd03031">
    <property type="entry name" value="GRX_GRX_like"/>
    <property type="match status" value="1"/>
</dbReference>
<comment type="function">
    <text evidence="13">Lignin degradation and detoxification of lignin-derived products.</text>
</comment>